<evidence type="ECO:0000313" key="10">
    <source>
        <dbReference type="Proteomes" id="UP001219934"/>
    </source>
</evidence>
<dbReference type="InterPro" id="IPR000504">
    <property type="entry name" value="RRM_dom"/>
</dbReference>
<evidence type="ECO:0000256" key="4">
    <source>
        <dbReference type="ARBA" id="ARBA00022884"/>
    </source>
</evidence>
<feature type="domain" description="RRM" evidence="7">
    <location>
        <begin position="510"/>
        <end position="588"/>
    </location>
</feature>
<feature type="compositionally biased region" description="Polar residues" evidence="6">
    <location>
        <begin position="229"/>
        <end position="238"/>
    </location>
</feature>
<evidence type="ECO:0000256" key="5">
    <source>
        <dbReference type="PROSITE-ProRule" id="PRU00176"/>
    </source>
</evidence>
<comment type="similarity">
    <text evidence="1">Belongs to the peptidase C48 family.</text>
</comment>
<keyword evidence="2" id="KW-0645">Protease</keyword>
<dbReference type="SMART" id="SM00360">
    <property type="entry name" value="RRM"/>
    <property type="match status" value="1"/>
</dbReference>
<evidence type="ECO:0008006" key="11">
    <source>
        <dbReference type="Google" id="ProtNLM"/>
    </source>
</evidence>
<dbReference type="SUPFAM" id="SSF54001">
    <property type="entry name" value="Cysteine proteinases"/>
    <property type="match status" value="1"/>
</dbReference>
<dbReference type="Pfam" id="PF02902">
    <property type="entry name" value="Peptidase_C48"/>
    <property type="match status" value="2"/>
</dbReference>
<organism evidence="9 10">
    <name type="scientific">Pogonophryne albipinna</name>
    <dbReference type="NCBI Taxonomy" id="1090488"/>
    <lineage>
        <taxon>Eukaryota</taxon>
        <taxon>Metazoa</taxon>
        <taxon>Chordata</taxon>
        <taxon>Craniata</taxon>
        <taxon>Vertebrata</taxon>
        <taxon>Euteleostomi</taxon>
        <taxon>Actinopterygii</taxon>
        <taxon>Neopterygii</taxon>
        <taxon>Teleostei</taxon>
        <taxon>Neoteleostei</taxon>
        <taxon>Acanthomorphata</taxon>
        <taxon>Eupercaria</taxon>
        <taxon>Perciformes</taxon>
        <taxon>Notothenioidei</taxon>
        <taxon>Pogonophryne</taxon>
    </lineage>
</organism>
<dbReference type="Pfam" id="PF00076">
    <property type="entry name" value="RRM_1"/>
    <property type="match status" value="1"/>
</dbReference>
<keyword evidence="4 5" id="KW-0694">RNA-binding</keyword>
<dbReference type="EMBL" id="JAPTMU010000008">
    <property type="protein sequence ID" value="KAJ4939091.1"/>
    <property type="molecule type" value="Genomic_DNA"/>
</dbReference>
<dbReference type="Gene3D" id="3.40.395.10">
    <property type="entry name" value="Adenoviral Proteinase, Chain A"/>
    <property type="match status" value="1"/>
</dbReference>
<dbReference type="GO" id="GO:0003723">
    <property type="term" value="F:RNA binding"/>
    <property type="evidence" value="ECO:0007669"/>
    <property type="project" value="UniProtKB-UniRule"/>
</dbReference>
<gene>
    <name evidence="9" type="ORF">JOQ06_028553</name>
</gene>
<dbReference type="SUPFAM" id="SSF54928">
    <property type="entry name" value="RNA-binding domain, RBD"/>
    <property type="match status" value="1"/>
</dbReference>
<protein>
    <recommendedName>
        <fullName evidence="11">RRM domain-containing protein</fullName>
    </recommendedName>
</protein>
<dbReference type="GO" id="GO:0008234">
    <property type="term" value="F:cysteine-type peptidase activity"/>
    <property type="evidence" value="ECO:0007669"/>
    <property type="project" value="InterPro"/>
</dbReference>
<name>A0AAD6FLU4_9TELE</name>
<evidence type="ECO:0000256" key="6">
    <source>
        <dbReference type="SAM" id="MobiDB-lite"/>
    </source>
</evidence>
<dbReference type="InterPro" id="IPR038765">
    <property type="entry name" value="Papain-like_cys_pep_sf"/>
</dbReference>
<dbReference type="AlphaFoldDB" id="A0AAD6FLU4"/>
<dbReference type="InterPro" id="IPR003653">
    <property type="entry name" value="Peptidase_C48_C"/>
</dbReference>
<keyword evidence="3" id="KW-0378">Hydrolase</keyword>
<dbReference type="PROSITE" id="PS50102">
    <property type="entry name" value="RRM"/>
    <property type="match status" value="1"/>
</dbReference>
<evidence type="ECO:0000256" key="3">
    <source>
        <dbReference type="ARBA" id="ARBA00022801"/>
    </source>
</evidence>
<evidence type="ECO:0000313" key="9">
    <source>
        <dbReference type="EMBL" id="KAJ4939091.1"/>
    </source>
</evidence>
<reference evidence="9" key="1">
    <citation type="submission" date="2022-11" db="EMBL/GenBank/DDBJ databases">
        <title>Chromosome-level genome of Pogonophryne albipinna.</title>
        <authorList>
            <person name="Jo E."/>
        </authorList>
    </citation>
    <scope>NUCLEOTIDE SEQUENCE</scope>
    <source>
        <strain evidence="9">SGF0006</strain>
        <tissue evidence="9">Muscle</tissue>
    </source>
</reference>
<dbReference type="Proteomes" id="UP001219934">
    <property type="component" value="Unassembled WGS sequence"/>
</dbReference>
<proteinExistence type="inferred from homology"/>
<dbReference type="InterPro" id="IPR035979">
    <property type="entry name" value="RBD_domain_sf"/>
</dbReference>
<dbReference type="GO" id="GO:0006508">
    <property type="term" value="P:proteolysis"/>
    <property type="evidence" value="ECO:0007669"/>
    <property type="project" value="UniProtKB-KW"/>
</dbReference>
<dbReference type="InterPro" id="IPR050441">
    <property type="entry name" value="RBM"/>
</dbReference>
<keyword evidence="10" id="KW-1185">Reference proteome</keyword>
<feature type="domain" description="Ubiquitin-like protease family profile" evidence="8">
    <location>
        <begin position="335"/>
        <end position="493"/>
    </location>
</feature>
<comment type="caution">
    <text evidence="9">The sequence shown here is derived from an EMBL/GenBank/DDBJ whole genome shotgun (WGS) entry which is preliminary data.</text>
</comment>
<evidence type="ECO:0000259" key="8">
    <source>
        <dbReference type="PROSITE" id="PS50600"/>
    </source>
</evidence>
<dbReference type="Gene3D" id="3.30.70.330">
    <property type="match status" value="1"/>
</dbReference>
<evidence type="ECO:0000256" key="1">
    <source>
        <dbReference type="ARBA" id="ARBA00005234"/>
    </source>
</evidence>
<evidence type="ECO:0000256" key="2">
    <source>
        <dbReference type="ARBA" id="ARBA00022670"/>
    </source>
</evidence>
<dbReference type="InterPro" id="IPR012677">
    <property type="entry name" value="Nucleotide-bd_a/b_plait_sf"/>
</dbReference>
<evidence type="ECO:0000259" key="7">
    <source>
        <dbReference type="PROSITE" id="PS50102"/>
    </source>
</evidence>
<dbReference type="CDD" id="cd12363">
    <property type="entry name" value="RRM_TRA2"/>
    <property type="match status" value="1"/>
</dbReference>
<dbReference type="PROSITE" id="PS50600">
    <property type="entry name" value="ULP_PROTEASE"/>
    <property type="match status" value="1"/>
</dbReference>
<accession>A0AAD6FLU4</accession>
<dbReference type="PANTHER" id="PTHR48034">
    <property type="entry name" value="TRANSFORMER-2 SEX-DETERMINING PROTEIN-RELATED"/>
    <property type="match status" value="1"/>
</dbReference>
<sequence length="667" mass="74651">MPCTHGVRLFIRLVEDACGGSSISSFHTKFPLELRPPVSRCVDVADNVCQSDQVEVKRNRRDVVISFVKKTVAGVAGLLRLRNPRKTSVKPEHYEDMQPVTLIGIDELQTSWLNRTEWRMIKPIVGVNDRRGKNPFQSSSPPLMRKYSGANLSTVLSDRGKDRERRASLQLLPSRPAQRVGTTNPDPTCNSFGHTRCYKPILTVEEDIKQYNKEHYRRLLERVTEQHSKSQPLPFNQTKPKDASLSQGDHRTAASGKAFEPVPRKMGHTEVATRLNLVDRETLAVSLPDSHPAHTAHTRHSDEDIPRLTKEMSAEVCWALAQSDPNLVLSAAFKLHITQRDLATLQEGGWLNDEVMNFYLSLVMERCSGEATGLKIYSFSTFFFPKLRGGGGGQAGGHIAVRRWTKAVDLFLYDLLLVPLHLGVHWAMAVSPNNKDFEGFLPRHYLKEEHKVKKGRELEGTKWSVGSLRATEIPQQKNGSDCGVFACKYADYIAKGSPLTFKQANPDPNNCLGVFGLSLYTTERDLREVFSKYGPLSAVNIVYDQQSRRSRGFAFVYFETREDSKEAKERANGMELDGRRIRVDFSITKRAHTPTPGIYMGRPTYVTPGTATGAPSGAMTEVMIVIMNAMTTENTDHTDADLHLLTTAEGIAHDPDPGPTRHVTTEQ</sequence>
<feature type="region of interest" description="Disordered" evidence="6">
    <location>
        <begin position="224"/>
        <end position="255"/>
    </location>
</feature>